<name>X8CG81_MYCXE</name>
<gene>
    <name evidence="1" type="ORF">I553_1582</name>
</gene>
<dbReference type="EMBL" id="JAOB01000032">
    <property type="protein sequence ID" value="EUA54806.1"/>
    <property type="molecule type" value="Genomic_DNA"/>
</dbReference>
<evidence type="ECO:0000313" key="1">
    <source>
        <dbReference type="EMBL" id="EUA54806.1"/>
    </source>
</evidence>
<sequence>MRCPECNSDIERWTDRDGRQHIDMLHDDTCPTFSPVWHVFGMTFGQALTNCA</sequence>
<protein>
    <submittedName>
        <fullName evidence="1">Uncharacterized protein</fullName>
    </submittedName>
</protein>
<organism evidence="1">
    <name type="scientific">Mycobacterium xenopi 4042</name>
    <dbReference type="NCBI Taxonomy" id="1299334"/>
    <lineage>
        <taxon>Bacteria</taxon>
        <taxon>Bacillati</taxon>
        <taxon>Actinomycetota</taxon>
        <taxon>Actinomycetes</taxon>
        <taxon>Mycobacteriales</taxon>
        <taxon>Mycobacteriaceae</taxon>
        <taxon>Mycobacterium</taxon>
    </lineage>
</organism>
<comment type="caution">
    <text evidence="1">The sequence shown here is derived from an EMBL/GenBank/DDBJ whole genome shotgun (WGS) entry which is preliminary data.</text>
</comment>
<reference evidence="1" key="1">
    <citation type="submission" date="2014-01" db="EMBL/GenBank/DDBJ databases">
        <authorList>
            <person name="Brown-Elliot B."/>
            <person name="Wallace R."/>
            <person name="Lenaerts A."/>
            <person name="Ordway D."/>
            <person name="DeGroote M.A."/>
            <person name="Parker T."/>
            <person name="Sizemore C."/>
            <person name="Tallon L.J."/>
            <person name="Sadzewicz L.K."/>
            <person name="Sengamalay N."/>
            <person name="Fraser C.M."/>
            <person name="Hine E."/>
            <person name="Shefchek K.A."/>
            <person name="Das S.P."/>
            <person name="Tettelin H."/>
        </authorList>
    </citation>
    <scope>NUCLEOTIDE SEQUENCE [LARGE SCALE GENOMIC DNA]</scope>
    <source>
        <strain evidence="1">4042</strain>
    </source>
</reference>
<dbReference type="AlphaFoldDB" id="X8CG81"/>
<proteinExistence type="predicted"/>
<accession>X8CG81</accession>